<name>A0A2S2Q3M8_9HEMI</name>
<proteinExistence type="predicted"/>
<accession>A0A2S2Q3M8</accession>
<dbReference type="AlphaFoldDB" id="A0A2S2Q3M8"/>
<dbReference type="PANTHER" id="PTHR47027">
    <property type="entry name" value="REVERSE TRANSCRIPTASE DOMAIN-CONTAINING PROTEIN"/>
    <property type="match status" value="1"/>
</dbReference>
<evidence type="ECO:0000313" key="2">
    <source>
        <dbReference type="EMBL" id="MBY72344.1"/>
    </source>
</evidence>
<dbReference type="InterPro" id="IPR000477">
    <property type="entry name" value="RT_dom"/>
</dbReference>
<dbReference type="PROSITE" id="PS50878">
    <property type="entry name" value="RT_POL"/>
    <property type="match status" value="1"/>
</dbReference>
<dbReference type="InterPro" id="IPR043502">
    <property type="entry name" value="DNA/RNA_pol_sf"/>
</dbReference>
<dbReference type="Pfam" id="PF00078">
    <property type="entry name" value="RVT_1"/>
    <property type="match status" value="1"/>
</dbReference>
<protein>
    <submittedName>
        <fullName evidence="2">Retrovirus-related Pol polyprotein from type-1 retrotransposable element R2</fullName>
    </submittedName>
</protein>
<dbReference type="GO" id="GO:0071897">
    <property type="term" value="P:DNA biosynthetic process"/>
    <property type="evidence" value="ECO:0007669"/>
    <property type="project" value="UniProtKB-ARBA"/>
</dbReference>
<reference evidence="2" key="1">
    <citation type="submission" date="2018-04" db="EMBL/GenBank/DDBJ databases">
        <title>Transcriptome assembly of Sipha flava.</title>
        <authorList>
            <person name="Scully E.D."/>
            <person name="Geib S.M."/>
            <person name="Palmer N.A."/>
            <person name="Koch K."/>
            <person name="Bradshaw J."/>
            <person name="Heng-Moss T."/>
            <person name="Sarath G."/>
        </authorList>
    </citation>
    <scope>NUCLEOTIDE SEQUENCE</scope>
</reference>
<dbReference type="OrthoDB" id="6625104at2759"/>
<dbReference type="PANTHER" id="PTHR47027:SF20">
    <property type="entry name" value="REVERSE TRANSCRIPTASE-LIKE PROTEIN WITH RNA-DIRECTED DNA POLYMERASE DOMAIN"/>
    <property type="match status" value="1"/>
</dbReference>
<feature type="domain" description="Reverse transcriptase" evidence="1">
    <location>
        <begin position="1"/>
        <end position="117"/>
    </location>
</feature>
<sequence>MINSLKEFNLPHKLISLIETSITDSFVKIKVEAAETEPIQVKSGLRQGDSISPILFNLILEKVVREMNIQPQEGFKLQESAVALVAYAVDVVLMSNSHHNLKSLFIQLEKMAKKLGL</sequence>
<dbReference type="SUPFAM" id="SSF56672">
    <property type="entry name" value="DNA/RNA polymerases"/>
    <property type="match status" value="1"/>
</dbReference>
<organism evidence="2">
    <name type="scientific">Sipha flava</name>
    <name type="common">yellow sugarcane aphid</name>
    <dbReference type="NCBI Taxonomy" id="143950"/>
    <lineage>
        <taxon>Eukaryota</taxon>
        <taxon>Metazoa</taxon>
        <taxon>Ecdysozoa</taxon>
        <taxon>Arthropoda</taxon>
        <taxon>Hexapoda</taxon>
        <taxon>Insecta</taxon>
        <taxon>Pterygota</taxon>
        <taxon>Neoptera</taxon>
        <taxon>Paraneoptera</taxon>
        <taxon>Hemiptera</taxon>
        <taxon>Sternorrhyncha</taxon>
        <taxon>Aphidomorpha</taxon>
        <taxon>Aphidoidea</taxon>
        <taxon>Aphididae</taxon>
        <taxon>Sipha</taxon>
    </lineage>
</organism>
<gene>
    <name evidence="2" type="primary">PO23_2</name>
    <name evidence="2" type="ORF">g.44997</name>
</gene>
<dbReference type="EMBL" id="GGMS01003141">
    <property type="protein sequence ID" value="MBY72344.1"/>
    <property type="molecule type" value="Transcribed_RNA"/>
</dbReference>
<evidence type="ECO:0000259" key="1">
    <source>
        <dbReference type="PROSITE" id="PS50878"/>
    </source>
</evidence>